<name>A0A2S2C2L2_9NOCA</name>
<dbReference type="KEGG" id="roz:CBI38_29710"/>
<dbReference type="RefSeq" id="WP_109334623.1">
    <property type="nucleotide sequence ID" value="NZ_CP021354.1"/>
</dbReference>
<dbReference type="InterPro" id="IPR054344">
    <property type="entry name" value="TY-Chap_N"/>
</dbReference>
<evidence type="ECO:0000259" key="3">
    <source>
        <dbReference type="Pfam" id="PF22554"/>
    </source>
</evidence>
<dbReference type="Pfam" id="PF22552">
    <property type="entry name" value="TY-Chap3"/>
    <property type="match status" value="1"/>
</dbReference>
<evidence type="ECO:0008006" key="6">
    <source>
        <dbReference type="Google" id="ProtNLM"/>
    </source>
</evidence>
<dbReference type="Pfam" id="PF22551">
    <property type="entry name" value="TY-Chap1"/>
    <property type="match status" value="1"/>
</dbReference>
<dbReference type="InterPro" id="IPR054342">
    <property type="entry name" value="TY-Chap_C"/>
</dbReference>
<accession>A0A2S2C2L2</accession>
<dbReference type="Pfam" id="PF22554">
    <property type="entry name" value="Chap-C"/>
    <property type="match status" value="1"/>
</dbReference>
<dbReference type="Proteomes" id="UP000245711">
    <property type="component" value="Chromosome"/>
</dbReference>
<evidence type="ECO:0000259" key="2">
    <source>
        <dbReference type="Pfam" id="PF22552"/>
    </source>
</evidence>
<protein>
    <recommendedName>
        <fullName evidence="6">YbjN domain-containing protein</fullName>
    </recommendedName>
</protein>
<evidence type="ECO:0000313" key="5">
    <source>
        <dbReference type="Proteomes" id="UP000245711"/>
    </source>
</evidence>
<proteinExistence type="predicted"/>
<keyword evidence="5" id="KW-1185">Reference proteome</keyword>
<evidence type="ECO:0000313" key="4">
    <source>
        <dbReference type="EMBL" id="AWK75109.1"/>
    </source>
</evidence>
<dbReference type="EMBL" id="CP021354">
    <property type="protein sequence ID" value="AWK75109.1"/>
    <property type="molecule type" value="Genomic_DNA"/>
</dbReference>
<evidence type="ECO:0000259" key="1">
    <source>
        <dbReference type="Pfam" id="PF22551"/>
    </source>
</evidence>
<dbReference type="OrthoDB" id="4772408at2"/>
<reference evidence="4 5" key="1">
    <citation type="submission" date="2017-05" db="EMBL/GenBank/DDBJ databases">
        <title>Isolation of Rhodococcus sp. S2-17 biodegrading of BP-3.</title>
        <authorList>
            <person name="Lee Y."/>
            <person name="Kim K.H."/>
            <person name="Chun B.H."/>
            <person name="Jung H.S."/>
            <person name="Jeon C.O."/>
        </authorList>
    </citation>
    <scope>NUCLEOTIDE SEQUENCE [LARGE SCALE GENOMIC DNA]</scope>
    <source>
        <strain evidence="4 5">S2-17</strain>
    </source>
</reference>
<feature type="domain" description="TY-Chap N-terminal" evidence="2">
    <location>
        <begin position="12"/>
        <end position="143"/>
    </location>
</feature>
<dbReference type="InterPro" id="IPR054343">
    <property type="entry name" value="TY-Chap_M"/>
</dbReference>
<organism evidence="4 5">
    <name type="scientific">Rhodococcus oxybenzonivorans</name>
    <dbReference type="NCBI Taxonomy" id="1990687"/>
    <lineage>
        <taxon>Bacteria</taxon>
        <taxon>Bacillati</taxon>
        <taxon>Actinomycetota</taxon>
        <taxon>Actinomycetes</taxon>
        <taxon>Mycobacteriales</taxon>
        <taxon>Nocardiaceae</taxon>
        <taxon>Rhodococcus</taxon>
    </lineage>
</organism>
<feature type="domain" description="TY-Chap central" evidence="1">
    <location>
        <begin position="172"/>
        <end position="296"/>
    </location>
</feature>
<dbReference type="Gene3D" id="3.30.1460.10">
    <property type="match status" value="1"/>
</dbReference>
<sequence length="416" mass="46433">MSENIFDREIDDAWTQFQDRLTRYVRAMQDDDELVLVSRYDSTDDGLTETAACVRFFAWAGDAVRCEVPSNLFLHPARQLSEEDHDRLIELGWNRPDAVADVDEGNGSASFYLDADRTEATRLATMTIAVFREIWDLMHPSFLHAITRGRHDVPPLDVPDETPARQRNGTGLRELVDTAVESMLGQAPEKDGDGDILVWVGDMPTYVRVLDDDARVEVFARVVHSISDRTRAAEALADLNRQWSDIKFLLIVDNVVAVMRIDGSPFAAEHLLSVFRTFEHLVDTADEAFAERLGGTLNTTATSPIGTDEHGSHELPAALMTLIHLDSDSGLDADDVAEICGRDRDTILEFLRLCSDQEVEWRHNAELARENDSEEADMCESEAQSWAKTSDSLRAALRIVVLPHRAPPGGGYRSLG</sequence>
<dbReference type="AlphaFoldDB" id="A0A2S2C2L2"/>
<gene>
    <name evidence="4" type="ORF">CBI38_29710</name>
</gene>
<feature type="domain" description="TY-Chap C-terminal" evidence="3">
    <location>
        <begin position="314"/>
        <end position="400"/>
    </location>
</feature>
<dbReference type="SUPFAM" id="SSF69635">
    <property type="entry name" value="Type III secretory system chaperone-like"/>
    <property type="match status" value="1"/>
</dbReference>